<organism evidence="1 2">
    <name type="scientific">Clostridium saccharoperbutylacetonicum N1-4(HMT)</name>
    <dbReference type="NCBI Taxonomy" id="931276"/>
    <lineage>
        <taxon>Bacteria</taxon>
        <taxon>Bacillati</taxon>
        <taxon>Bacillota</taxon>
        <taxon>Clostridia</taxon>
        <taxon>Eubacteriales</taxon>
        <taxon>Clostridiaceae</taxon>
        <taxon>Clostridium</taxon>
    </lineage>
</organism>
<dbReference type="AlphaFoldDB" id="M1MIR2"/>
<dbReference type="STRING" id="36745.CLSAP_38080"/>
<dbReference type="KEGG" id="csr:Cspa_c40420"/>
<proteinExistence type="predicted"/>
<dbReference type="PATRIC" id="fig|931276.5.peg.4076"/>
<evidence type="ECO:0000313" key="2">
    <source>
        <dbReference type="Proteomes" id="UP000011728"/>
    </source>
</evidence>
<reference evidence="1 2" key="1">
    <citation type="submission" date="2013-02" db="EMBL/GenBank/DDBJ databases">
        <title>Genome sequence of Clostridium saccharoperbutylacetonicum N1-4(HMT).</title>
        <authorList>
            <person name="Poehlein A."/>
            <person name="Daniel R."/>
        </authorList>
    </citation>
    <scope>NUCLEOTIDE SEQUENCE [LARGE SCALE GENOMIC DNA]</scope>
    <source>
        <strain evidence="2">N1-4(HMT)</strain>
    </source>
</reference>
<dbReference type="EMBL" id="CP004121">
    <property type="protein sequence ID" value="AGF57799.1"/>
    <property type="molecule type" value="Genomic_DNA"/>
</dbReference>
<evidence type="ECO:0000313" key="1">
    <source>
        <dbReference type="EMBL" id="AGF57799.1"/>
    </source>
</evidence>
<protein>
    <submittedName>
        <fullName evidence="1">Uncharacterized protein</fullName>
    </submittedName>
</protein>
<sequence length="184" mass="21578">MLVYYSSDTCELGVIYVALAQSQNSFGSDGGIVWYGKIKDIHLVKRNEIIELPKDSDSLYYRLEIDKWCRLERKIEIAKYQVRSFIYTTFYLLNNARSVTELCIKSKEEFRLFLELRRFHNKSSIEVDREIEVQSEINAFNFDGINIVVNDEGIMSIVDKTVIEVSKDDFIKKPIKSIKELLRK</sequence>
<gene>
    <name evidence="1" type="ORF">Cspa_c40420</name>
</gene>
<dbReference type="OrthoDB" id="11970at2"/>
<accession>M1MIR2</accession>
<dbReference type="Proteomes" id="UP000011728">
    <property type="component" value="Chromosome"/>
</dbReference>
<keyword evidence="2" id="KW-1185">Reference proteome</keyword>
<name>M1MIR2_9CLOT</name>
<dbReference type="HOGENOM" id="CLU_1465813_0_0_9"/>
<dbReference type="eggNOG" id="COG1700">
    <property type="taxonomic scope" value="Bacteria"/>
</dbReference>